<dbReference type="Pfam" id="PF12796">
    <property type="entry name" value="Ank_2"/>
    <property type="match status" value="2"/>
</dbReference>
<feature type="repeat" description="ANK" evidence="3">
    <location>
        <begin position="66"/>
        <end position="98"/>
    </location>
</feature>
<accession>A0A453MLS0</accession>
<dbReference type="InterPro" id="IPR011990">
    <property type="entry name" value="TPR-like_helical_dom_sf"/>
</dbReference>
<dbReference type="PANTHER" id="PTHR46224">
    <property type="entry name" value="ANKYRIN REPEAT FAMILY PROTEIN"/>
    <property type="match status" value="1"/>
</dbReference>
<sequence length="370" mass="39981">ISPGVRRVAGLVRALEKSRRDPREVLDATREAGLGALHMAARIGSVPVCRYLVEEIGVDVDADGTESVTPLLCAMFGGSLDTIRYLLDHGANPDKVVSDGFIPLHHAAGMGDREMVELLLTKGASVDSVSASGTPLHIAAFRGQDEAMKVLLENNADHNKILPGIDTPLISAITASSVKCVKLLVESGRLPIELAALNGTREDVEILFPVTSCIPTVHDWSIDGIIRHAKSVSMKQGDYSNLRRIEELKSLGVKSVKRNDYSTAATMYSMAMEHDPHDATLFSNRSLCWLRMGDGHKALQDALACREMRPGWPKACYRQGAALMLLKDYGGARDAFLDAAKLDPQSSEIKAALREAMSSLEISHGATKTT</sequence>
<dbReference type="PROSITE" id="PS50005">
    <property type="entry name" value="TPR"/>
    <property type="match status" value="2"/>
</dbReference>
<keyword evidence="3" id="KW-0040">ANK repeat</keyword>
<protein>
    <submittedName>
        <fullName evidence="5">Uncharacterized protein</fullName>
    </submittedName>
</protein>
<feature type="repeat" description="ANK" evidence="3">
    <location>
        <begin position="131"/>
        <end position="159"/>
    </location>
</feature>
<dbReference type="Pfam" id="PF07719">
    <property type="entry name" value="TPR_2"/>
    <property type="match status" value="1"/>
</dbReference>
<evidence type="ECO:0000313" key="6">
    <source>
        <dbReference type="Proteomes" id="UP000015105"/>
    </source>
</evidence>
<evidence type="ECO:0000256" key="1">
    <source>
        <dbReference type="ARBA" id="ARBA00022737"/>
    </source>
</evidence>
<proteinExistence type="predicted"/>
<evidence type="ECO:0000256" key="2">
    <source>
        <dbReference type="ARBA" id="ARBA00022803"/>
    </source>
</evidence>
<dbReference type="InterPro" id="IPR036770">
    <property type="entry name" value="Ankyrin_rpt-contain_sf"/>
</dbReference>
<evidence type="ECO:0000256" key="4">
    <source>
        <dbReference type="PROSITE-ProRule" id="PRU00339"/>
    </source>
</evidence>
<dbReference type="PANTHER" id="PTHR46224:SF63">
    <property type="entry name" value="OS02G0493300 PROTEIN"/>
    <property type="match status" value="1"/>
</dbReference>
<feature type="repeat" description="TPR" evidence="4">
    <location>
        <begin position="245"/>
        <end position="278"/>
    </location>
</feature>
<keyword evidence="1" id="KW-0677">Repeat</keyword>
<dbReference type="InterPro" id="IPR013105">
    <property type="entry name" value="TPR_2"/>
</dbReference>
<evidence type="ECO:0000256" key="3">
    <source>
        <dbReference type="PROSITE-ProRule" id="PRU00023"/>
    </source>
</evidence>
<dbReference type="PROSITE" id="PS50297">
    <property type="entry name" value="ANK_REP_REGION"/>
    <property type="match status" value="3"/>
</dbReference>
<feature type="repeat" description="TPR" evidence="4">
    <location>
        <begin position="313"/>
        <end position="346"/>
    </location>
</feature>
<name>A0A453MLS0_AEGTS</name>
<dbReference type="SUPFAM" id="SSF48403">
    <property type="entry name" value="Ankyrin repeat"/>
    <property type="match status" value="1"/>
</dbReference>
<dbReference type="Gene3D" id="1.25.40.20">
    <property type="entry name" value="Ankyrin repeat-containing domain"/>
    <property type="match status" value="1"/>
</dbReference>
<reference evidence="5" key="5">
    <citation type="journal article" date="2021" name="G3 (Bethesda)">
        <title>Aegilops tauschii genome assembly Aet v5.0 features greater sequence contiguity and improved annotation.</title>
        <authorList>
            <person name="Wang L."/>
            <person name="Zhu T."/>
            <person name="Rodriguez J.C."/>
            <person name="Deal K.R."/>
            <person name="Dubcovsky J."/>
            <person name="McGuire P.E."/>
            <person name="Lux T."/>
            <person name="Spannagl M."/>
            <person name="Mayer K.F.X."/>
            <person name="Baldrich P."/>
            <person name="Meyers B.C."/>
            <person name="Huo N."/>
            <person name="Gu Y.Q."/>
            <person name="Zhou H."/>
            <person name="Devos K.M."/>
            <person name="Bennetzen J.L."/>
            <person name="Unver T."/>
            <person name="Budak H."/>
            <person name="Gulick P.J."/>
            <person name="Galiba G."/>
            <person name="Kalapos B."/>
            <person name="Nelson D.R."/>
            <person name="Li P."/>
            <person name="You F.M."/>
            <person name="Luo M.C."/>
            <person name="Dvorak J."/>
        </authorList>
    </citation>
    <scope>NUCLEOTIDE SEQUENCE [LARGE SCALE GENOMIC DNA]</scope>
    <source>
        <strain evidence="5">cv. AL8/78</strain>
    </source>
</reference>
<dbReference type="Gene3D" id="1.25.40.10">
    <property type="entry name" value="Tetratricopeptide repeat domain"/>
    <property type="match status" value="1"/>
</dbReference>
<keyword evidence="2 4" id="KW-0802">TPR repeat</keyword>
<reference evidence="6" key="1">
    <citation type="journal article" date="2014" name="Science">
        <title>Ancient hybridizations among the ancestral genomes of bread wheat.</title>
        <authorList>
            <consortium name="International Wheat Genome Sequencing Consortium,"/>
            <person name="Marcussen T."/>
            <person name="Sandve S.R."/>
            <person name="Heier L."/>
            <person name="Spannagl M."/>
            <person name="Pfeifer M."/>
            <person name="Jakobsen K.S."/>
            <person name="Wulff B.B."/>
            <person name="Steuernagel B."/>
            <person name="Mayer K.F."/>
            <person name="Olsen O.A."/>
        </authorList>
    </citation>
    <scope>NUCLEOTIDE SEQUENCE [LARGE SCALE GENOMIC DNA]</scope>
    <source>
        <strain evidence="6">cv. AL8/78</strain>
    </source>
</reference>
<evidence type="ECO:0000313" key="5">
    <source>
        <dbReference type="EnsemblPlants" id="AET5Gv21233300.3"/>
    </source>
</evidence>
<dbReference type="EnsemblPlants" id="AET5Gv21233300.3">
    <property type="protein sequence ID" value="AET5Gv21233300.3"/>
    <property type="gene ID" value="AET5Gv21233300"/>
</dbReference>
<reference evidence="6" key="2">
    <citation type="journal article" date="2017" name="Nat. Plants">
        <title>The Aegilops tauschii genome reveals multiple impacts of transposons.</title>
        <authorList>
            <person name="Zhao G."/>
            <person name="Zou C."/>
            <person name="Li K."/>
            <person name="Wang K."/>
            <person name="Li T."/>
            <person name="Gao L."/>
            <person name="Zhang X."/>
            <person name="Wang H."/>
            <person name="Yang Z."/>
            <person name="Liu X."/>
            <person name="Jiang W."/>
            <person name="Mao L."/>
            <person name="Kong X."/>
            <person name="Jiao Y."/>
            <person name="Jia J."/>
        </authorList>
    </citation>
    <scope>NUCLEOTIDE SEQUENCE [LARGE SCALE GENOMIC DNA]</scope>
    <source>
        <strain evidence="6">cv. AL8/78</strain>
    </source>
</reference>
<reference evidence="5" key="4">
    <citation type="submission" date="2019-03" db="UniProtKB">
        <authorList>
            <consortium name="EnsemblPlants"/>
        </authorList>
    </citation>
    <scope>IDENTIFICATION</scope>
</reference>
<dbReference type="PROSITE" id="PS50088">
    <property type="entry name" value="ANK_REPEAT"/>
    <property type="match status" value="3"/>
</dbReference>
<dbReference type="InterPro" id="IPR019734">
    <property type="entry name" value="TPR_rpt"/>
</dbReference>
<organism evidence="5 6">
    <name type="scientific">Aegilops tauschii subsp. strangulata</name>
    <name type="common">Goatgrass</name>
    <dbReference type="NCBI Taxonomy" id="200361"/>
    <lineage>
        <taxon>Eukaryota</taxon>
        <taxon>Viridiplantae</taxon>
        <taxon>Streptophyta</taxon>
        <taxon>Embryophyta</taxon>
        <taxon>Tracheophyta</taxon>
        <taxon>Spermatophyta</taxon>
        <taxon>Magnoliopsida</taxon>
        <taxon>Liliopsida</taxon>
        <taxon>Poales</taxon>
        <taxon>Poaceae</taxon>
        <taxon>BOP clade</taxon>
        <taxon>Pooideae</taxon>
        <taxon>Triticodae</taxon>
        <taxon>Triticeae</taxon>
        <taxon>Triticinae</taxon>
        <taxon>Aegilops</taxon>
    </lineage>
</organism>
<keyword evidence="6" id="KW-1185">Reference proteome</keyword>
<dbReference type="SMART" id="SM00028">
    <property type="entry name" value="TPR"/>
    <property type="match status" value="3"/>
</dbReference>
<feature type="repeat" description="ANK" evidence="3">
    <location>
        <begin position="99"/>
        <end position="131"/>
    </location>
</feature>
<dbReference type="SMART" id="SM00248">
    <property type="entry name" value="ANK"/>
    <property type="match status" value="5"/>
</dbReference>
<reference evidence="5" key="3">
    <citation type="journal article" date="2017" name="Nature">
        <title>Genome sequence of the progenitor of the wheat D genome Aegilops tauschii.</title>
        <authorList>
            <person name="Luo M.C."/>
            <person name="Gu Y.Q."/>
            <person name="Puiu D."/>
            <person name="Wang H."/>
            <person name="Twardziok S.O."/>
            <person name="Deal K.R."/>
            <person name="Huo N."/>
            <person name="Zhu T."/>
            <person name="Wang L."/>
            <person name="Wang Y."/>
            <person name="McGuire P.E."/>
            <person name="Liu S."/>
            <person name="Long H."/>
            <person name="Ramasamy R.K."/>
            <person name="Rodriguez J.C."/>
            <person name="Van S.L."/>
            <person name="Yuan L."/>
            <person name="Wang Z."/>
            <person name="Xia Z."/>
            <person name="Xiao L."/>
            <person name="Anderson O.D."/>
            <person name="Ouyang S."/>
            <person name="Liang Y."/>
            <person name="Zimin A.V."/>
            <person name="Pertea G."/>
            <person name="Qi P."/>
            <person name="Bennetzen J.L."/>
            <person name="Dai X."/>
            <person name="Dawson M.W."/>
            <person name="Muller H.G."/>
            <person name="Kugler K."/>
            <person name="Rivarola-Duarte L."/>
            <person name="Spannagl M."/>
            <person name="Mayer K.F.X."/>
            <person name="Lu F.H."/>
            <person name="Bevan M.W."/>
            <person name="Leroy P."/>
            <person name="Li P."/>
            <person name="You F.M."/>
            <person name="Sun Q."/>
            <person name="Liu Z."/>
            <person name="Lyons E."/>
            <person name="Wicker T."/>
            <person name="Salzberg S.L."/>
            <person name="Devos K.M."/>
            <person name="Dvorak J."/>
        </authorList>
    </citation>
    <scope>NUCLEOTIDE SEQUENCE [LARGE SCALE GENOMIC DNA]</scope>
    <source>
        <strain evidence="5">cv. AL8/78</strain>
    </source>
</reference>
<dbReference type="SUPFAM" id="SSF48452">
    <property type="entry name" value="TPR-like"/>
    <property type="match status" value="1"/>
</dbReference>
<dbReference type="AlphaFoldDB" id="A0A453MLS0"/>
<dbReference type="InterPro" id="IPR002110">
    <property type="entry name" value="Ankyrin_rpt"/>
</dbReference>
<dbReference type="Gramene" id="AET5Gv21233300.3">
    <property type="protein sequence ID" value="AET5Gv21233300.3"/>
    <property type="gene ID" value="AET5Gv21233300"/>
</dbReference>
<dbReference type="InterPro" id="IPR051616">
    <property type="entry name" value="Cul2-RING_E3_ligase_SR"/>
</dbReference>
<dbReference type="Proteomes" id="UP000015105">
    <property type="component" value="Chromosome 5D"/>
</dbReference>